<evidence type="ECO:0000313" key="2">
    <source>
        <dbReference type="EMBL" id="SHH12180.1"/>
    </source>
</evidence>
<dbReference type="NCBIfam" id="TIGR02888">
    <property type="entry name" value="spore_YlmC_YmxH"/>
    <property type="match status" value="1"/>
</dbReference>
<dbReference type="InterPro" id="IPR011033">
    <property type="entry name" value="PRC_barrel-like_sf"/>
</dbReference>
<dbReference type="Pfam" id="PF05239">
    <property type="entry name" value="PRC"/>
    <property type="match status" value="1"/>
</dbReference>
<evidence type="ECO:0000313" key="3">
    <source>
        <dbReference type="Proteomes" id="UP000242520"/>
    </source>
</evidence>
<evidence type="ECO:0000259" key="1">
    <source>
        <dbReference type="Pfam" id="PF05239"/>
    </source>
</evidence>
<dbReference type="OrthoDB" id="6024937at2"/>
<dbReference type="STRING" id="1123350.SAMN02744040_00874"/>
<dbReference type="PANTHER" id="PTHR40061">
    <property type="entry name" value="SPORULATION PROTEIN YLMC-RELATED"/>
    <property type="match status" value="1"/>
</dbReference>
<protein>
    <submittedName>
        <fullName evidence="2">Sporulation protein, YlmC/YmxH family</fullName>
    </submittedName>
</protein>
<sequence length="87" mass="10057">MFKISDIMEKEVVNINNGKKLGFINDIELDMNEGKIRSLIIFNENSKMYLLGRGECYSILWNEIVKIGCDTILVNIDQRVELNSMDI</sequence>
<dbReference type="InterPro" id="IPR027275">
    <property type="entry name" value="PRC-brl_dom"/>
</dbReference>
<dbReference type="SUPFAM" id="SSF50346">
    <property type="entry name" value="PRC-barrel domain"/>
    <property type="match status" value="1"/>
</dbReference>
<feature type="domain" description="PRC-barrel" evidence="1">
    <location>
        <begin position="1"/>
        <end position="77"/>
    </location>
</feature>
<reference evidence="3" key="1">
    <citation type="submission" date="2016-11" db="EMBL/GenBank/DDBJ databases">
        <authorList>
            <person name="Varghese N."/>
            <person name="Submissions S."/>
        </authorList>
    </citation>
    <scope>NUCLEOTIDE SEQUENCE [LARGE SCALE GENOMIC DNA]</scope>
    <source>
        <strain evidence="3">DSM 15285</strain>
    </source>
</reference>
<accession>A0A1M5QE65</accession>
<dbReference type="AlphaFoldDB" id="A0A1M5QE65"/>
<dbReference type="Proteomes" id="UP000242520">
    <property type="component" value="Unassembled WGS sequence"/>
</dbReference>
<dbReference type="RefSeq" id="WP_072724032.1">
    <property type="nucleotide sequence ID" value="NZ_FQXH01000008.1"/>
</dbReference>
<dbReference type="EMBL" id="FQXH01000008">
    <property type="protein sequence ID" value="SHH12180.1"/>
    <property type="molecule type" value="Genomic_DNA"/>
</dbReference>
<gene>
    <name evidence="2" type="ORF">SAMN02744040_00874</name>
</gene>
<dbReference type="InterPro" id="IPR014238">
    <property type="entry name" value="Spore_YlmC/YmxH"/>
</dbReference>
<organism evidence="2 3">
    <name type="scientific">Tepidibacter thalassicus DSM 15285</name>
    <dbReference type="NCBI Taxonomy" id="1123350"/>
    <lineage>
        <taxon>Bacteria</taxon>
        <taxon>Bacillati</taxon>
        <taxon>Bacillota</taxon>
        <taxon>Clostridia</taxon>
        <taxon>Peptostreptococcales</taxon>
        <taxon>Peptostreptococcaceae</taxon>
        <taxon>Tepidibacter</taxon>
    </lineage>
</organism>
<dbReference type="PANTHER" id="PTHR40061:SF1">
    <property type="entry name" value="SPORULATION PROTEIN YLMC-RELATED"/>
    <property type="match status" value="1"/>
</dbReference>
<keyword evidence="3" id="KW-1185">Reference proteome</keyword>
<name>A0A1M5QE65_9FIRM</name>
<proteinExistence type="predicted"/>
<dbReference type="Gene3D" id="2.30.30.240">
    <property type="entry name" value="PRC-barrel domain"/>
    <property type="match status" value="1"/>
</dbReference>